<evidence type="ECO:0000259" key="2">
    <source>
        <dbReference type="Pfam" id="PF07589"/>
    </source>
</evidence>
<feature type="domain" description="Ice-binding protein C-terminal" evidence="2">
    <location>
        <begin position="242"/>
        <end position="264"/>
    </location>
</feature>
<comment type="caution">
    <text evidence="3">The sequence shown here is derived from an EMBL/GenBank/DDBJ whole genome shotgun (WGS) entry which is preliminary data.</text>
</comment>
<reference evidence="4" key="1">
    <citation type="journal article" date="2019" name="Int. J. Syst. Evol. Microbiol.">
        <title>The Global Catalogue of Microorganisms (GCM) 10K type strain sequencing project: providing services to taxonomists for standard genome sequencing and annotation.</title>
        <authorList>
            <consortium name="The Broad Institute Genomics Platform"/>
            <consortium name="The Broad Institute Genome Sequencing Center for Infectious Disease"/>
            <person name="Wu L."/>
            <person name="Ma J."/>
        </authorList>
    </citation>
    <scope>NUCLEOTIDE SEQUENCE [LARGE SCALE GENOMIC DNA]</scope>
    <source>
        <strain evidence="4">KCTC 42644</strain>
    </source>
</reference>
<evidence type="ECO:0000313" key="3">
    <source>
        <dbReference type="EMBL" id="MFC3713587.1"/>
    </source>
</evidence>
<evidence type="ECO:0000256" key="1">
    <source>
        <dbReference type="SAM" id="SignalP"/>
    </source>
</evidence>
<dbReference type="EMBL" id="JBHRXV010000011">
    <property type="protein sequence ID" value="MFC3713587.1"/>
    <property type="molecule type" value="Genomic_DNA"/>
</dbReference>
<proteinExistence type="predicted"/>
<protein>
    <submittedName>
        <fullName evidence="3">PEP-CTERM sorting domain-containing protein</fullName>
    </submittedName>
</protein>
<dbReference type="NCBIfam" id="TIGR02595">
    <property type="entry name" value="PEP_CTERM"/>
    <property type="match status" value="1"/>
</dbReference>
<feature type="chain" id="PRO_5045062071" evidence="1">
    <location>
        <begin position="26"/>
        <end position="268"/>
    </location>
</feature>
<organism evidence="3 4">
    <name type="scientific">Sphingoaurantiacus capsulatus</name>
    <dbReference type="NCBI Taxonomy" id="1771310"/>
    <lineage>
        <taxon>Bacteria</taxon>
        <taxon>Pseudomonadati</taxon>
        <taxon>Pseudomonadota</taxon>
        <taxon>Alphaproteobacteria</taxon>
        <taxon>Sphingomonadales</taxon>
        <taxon>Sphingosinicellaceae</taxon>
        <taxon>Sphingoaurantiacus</taxon>
    </lineage>
</organism>
<gene>
    <name evidence="3" type="ORF">ACFOMD_13485</name>
</gene>
<evidence type="ECO:0000313" key="4">
    <source>
        <dbReference type="Proteomes" id="UP001595615"/>
    </source>
</evidence>
<feature type="signal peptide" evidence="1">
    <location>
        <begin position="1"/>
        <end position="25"/>
    </location>
</feature>
<dbReference type="InterPro" id="IPR013424">
    <property type="entry name" value="Ice-binding_C"/>
</dbReference>
<sequence length="268" mass="27780">MRQFFRVMVAAVAACLAVPAAPALAAPVTISLGGTCTTSCGLDGTDGIARVFSFTDNLGLSSSARVTAWSATPNVLTGALTNWRTAFVNYAGDGLGITNQDEGTGALNNQAAIDNLTGTDFLVIRFDDNVTVTGATLNAFAMTAGLWGTGRDADASFFIGTSTVPFATSINMADTAQRLSAMTHYIEASGDTSGLREFNAGTRYSGNTLVIAASVSEANRWGLVDRPDAFKVASIRVEYPVPAPEPAAVGLFGLGVLALGVRRRKPKA</sequence>
<keyword evidence="1" id="KW-0732">Signal</keyword>
<dbReference type="Proteomes" id="UP001595615">
    <property type="component" value="Unassembled WGS sequence"/>
</dbReference>
<name>A0ABV7XF53_9SPHN</name>
<dbReference type="Pfam" id="PF07589">
    <property type="entry name" value="PEP-CTERM"/>
    <property type="match status" value="1"/>
</dbReference>
<keyword evidence="4" id="KW-1185">Reference proteome</keyword>
<accession>A0ABV7XF53</accession>
<dbReference type="RefSeq" id="WP_380862223.1">
    <property type="nucleotide sequence ID" value="NZ_JBHRXV010000011.1"/>
</dbReference>